<dbReference type="OrthoDB" id="9794834at2"/>
<sequence length="303" mass="34152">MHLSKRPKKAANDFSVLLRTVLGEDRFPVDVTSLAMEVSKNFEDPISRIEGIEIDGFEGMLRANRKKPAWRILFNTTTRYPGRERFTLAHEFGHYVMHRRPLTAADYANGAGPTGLDFECSPLQSNRWKESDREREEEADTFASFLLMPIDDYRQQVSGREITRSLLNHVTNRYGVSLLAAVRKWIDFTEQRAAMVVARDGFALWGRASERALRSGIFITSGMEIPTLSIAARGPDAQRGNAETPISLEANVWGFQRGNDPVRELTIFSHRLGLSISLLLFDAPATPEPEEVYEADTYDVLAG</sequence>
<name>A0A330H331_9HYPH</name>
<reference evidence="2 3" key="2">
    <citation type="submission" date="2018-07" db="EMBL/GenBank/DDBJ databases">
        <title>Diversity of Mesorhizobium strains in Brazil.</title>
        <authorList>
            <person name="Helene L.C.F."/>
            <person name="Dall'Agnol R."/>
            <person name="Delamuta J.R.M."/>
            <person name="Hungria M."/>
        </authorList>
    </citation>
    <scope>NUCLEOTIDE SEQUENCE [LARGE SCALE GENOMIC DNA]</scope>
    <source>
        <strain evidence="2 3">AC99b</strain>
    </source>
</reference>
<evidence type="ECO:0000259" key="1">
    <source>
        <dbReference type="Pfam" id="PF06114"/>
    </source>
</evidence>
<dbReference type="PANTHER" id="PTHR43236:SF2">
    <property type="entry name" value="BLL0069 PROTEIN"/>
    <property type="match status" value="1"/>
</dbReference>
<dbReference type="InterPro" id="IPR052345">
    <property type="entry name" value="Rad_response_metalloprotease"/>
</dbReference>
<dbReference type="Pfam" id="PF06114">
    <property type="entry name" value="Peptidase_M78"/>
    <property type="match status" value="1"/>
</dbReference>
<dbReference type="Gene3D" id="1.10.10.2910">
    <property type="match status" value="1"/>
</dbReference>
<feature type="domain" description="IrrE N-terminal-like" evidence="1">
    <location>
        <begin position="69"/>
        <end position="184"/>
    </location>
</feature>
<comment type="caution">
    <text evidence="2">The sequence shown here is derived from an EMBL/GenBank/DDBJ whole genome shotgun (WGS) entry which is preliminary data.</text>
</comment>
<organism evidence="2 3">
    <name type="scientific">Mesorhizobium hawassense</name>
    <dbReference type="NCBI Taxonomy" id="1209954"/>
    <lineage>
        <taxon>Bacteria</taxon>
        <taxon>Pseudomonadati</taxon>
        <taxon>Pseudomonadota</taxon>
        <taxon>Alphaproteobacteria</taxon>
        <taxon>Hyphomicrobiales</taxon>
        <taxon>Phyllobacteriaceae</taxon>
        <taxon>Mesorhizobium</taxon>
    </lineage>
</organism>
<dbReference type="RefSeq" id="WP_112101707.1">
    <property type="nucleotide sequence ID" value="NZ_QMBP01000031.1"/>
</dbReference>
<protein>
    <recommendedName>
        <fullName evidence="1">IrrE N-terminal-like domain-containing protein</fullName>
    </recommendedName>
</protein>
<dbReference type="InterPro" id="IPR010359">
    <property type="entry name" value="IrrE_HExxH"/>
</dbReference>
<proteinExistence type="predicted"/>
<evidence type="ECO:0000313" key="2">
    <source>
        <dbReference type="EMBL" id="RAZ82946.1"/>
    </source>
</evidence>
<accession>A0A330H331</accession>
<dbReference type="AlphaFoldDB" id="A0A330H331"/>
<evidence type="ECO:0000313" key="3">
    <source>
        <dbReference type="Proteomes" id="UP000251558"/>
    </source>
</evidence>
<gene>
    <name evidence="2" type="ORF">DPM33_33910</name>
</gene>
<dbReference type="Proteomes" id="UP000251558">
    <property type="component" value="Unassembled WGS sequence"/>
</dbReference>
<keyword evidence="3" id="KW-1185">Reference proteome</keyword>
<reference evidence="3" key="1">
    <citation type="submission" date="2018-06" db="EMBL/GenBank/DDBJ databases">
        <authorList>
            <person name="Helene L.C."/>
            <person name="Dall'Agnol R."/>
            <person name="Delamuta J.R."/>
            <person name="Hungria M."/>
        </authorList>
    </citation>
    <scope>NUCLEOTIDE SEQUENCE [LARGE SCALE GENOMIC DNA]</scope>
    <source>
        <strain evidence="3">AC99b</strain>
    </source>
</reference>
<dbReference type="EMBL" id="QMBP01000031">
    <property type="protein sequence ID" value="RAZ82946.1"/>
    <property type="molecule type" value="Genomic_DNA"/>
</dbReference>
<dbReference type="PANTHER" id="PTHR43236">
    <property type="entry name" value="ANTITOXIN HIGA1"/>
    <property type="match status" value="1"/>
</dbReference>